<dbReference type="Proteomes" id="UP001550850">
    <property type="component" value="Unassembled WGS sequence"/>
</dbReference>
<dbReference type="RefSeq" id="WP_159105560.1">
    <property type="nucleotide sequence ID" value="NZ_BEVZ01000002.1"/>
</dbReference>
<name>A0ABV2YCA7_9ACTN</name>
<proteinExistence type="predicted"/>
<organism evidence="1 2">
    <name type="scientific">Streptomyces fragilis</name>
    <dbReference type="NCBI Taxonomy" id="67301"/>
    <lineage>
        <taxon>Bacteria</taxon>
        <taxon>Bacillati</taxon>
        <taxon>Actinomycetota</taxon>
        <taxon>Actinomycetes</taxon>
        <taxon>Kitasatosporales</taxon>
        <taxon>Streptomycetaceae</taxon>
        <taxon>Streptomyces</taxon>
    </lineage>
</organism>
<reference evidence="1 2" key="1">
    <citation type="submission" date="2024-06" db="EMBL/GenBank/DDBJ databases">
        <title>The Natural Products Discovery Center: Release of the First 8490 Sequenced Strains for Exploring Actinobacteria Biosynthetic Diversity.</title>
        <authorList>
            <person name="Kalkreuter E."/>
            <person name="Kautsar S.A."/>
            <person name="Yang D."/>
            <person name="Bader C.D."/>
            <person name="Teijaro C.N."/>
            <person name="Fluegel L."/>
            <person name="Davis C.M."/>
            <person name="Simpson J.R."/>
            <person name="Lauterbach L."/>
            <person name="Steele A.D."/>
            <person name="Gui C."/>
            <person name="Meng S."/>
            <person name="Li G."/>
            <person name="Viehrig K."/>
            <person name="Ye F."/>
            <person name="Su P."/>
            <person name="Kiefer A.F."/>
            <person name="Nichols A."/>
            <person name="Cepeda A.J."/>
            <person name="Yan W."/>
            <person name="Fan B."/>
            <person name="Jiang Y."/>
            <person name="Adhikari A."/>
            <person name="Zheng C.-J."/>
            <person name="Schuster L."/>
            <person name="Cowan T.M."/>
            <person name="Smanski M.J."/>
            <person name="Chevrette M.G."/>
            <person name="De Carvalho L.P.S."/>
            <person name="Shen B."/>
        </authorList>
    </citation>
    <scope>NUCLEOTIDE SEQUENCE [LARGE SCALE GENOMIC DNA]</scope>
    <source>
        <strain evidence="1 2">NPDC038104</strain>
    </source>
</reference>
<evidence type="ECO:0000313" key="2">
    <source>
        <dbReference type="Proteomes" id="UP001550850"/>
    </source>
</evidence>
<sequence>MTPSTPDQLRDLARRLRESMQEFTLLDDTGHIPDPPPHSDLLHHLSATHQHLLDSLALARAETTAGDLDRPPGTRERLALAASHALAASFLFGHALHKILTHPHLKPHEAAVTLDHASARAELRRCAETLEGTAALLEEHESLREFIASMRPPGRPEQRPGPTR</sequence>
<gene>
    <name evidence="1" type="ORF">AB0E65_03840</name>
</gene>
<accession>A0ABV2YCA7</accession>
<protein>
    <submittedName>
        <fullName evidence="1">Uncharacterized protein</fullName>
    </submittedName>
</protein>
<dbReference type="EMBL" id="JBEZUR010000003">
    <property type="protein sequence ID" value="MEU3553363.1"/>
    <property type="molecule type" value="Genomic_DNA"/>
</dbReference>
<comment type="caution">
    <text evidence="1">The sequence shown here is derived from an EMBL/GenBank/DDBJ whole genome shotgun (WGS) entry which is preliminary data.</text>
</comment>
<keyword evidence="2" id="KW-1185">Reference proteome</keyword>
<evidence type="ECO:0000313" key="1">
    <source>
        <dbReference type="EMBL" id="MEU3553363.1"/>
    </source>
</evidence>